<dbReference type="RefSeq" id="WP_263749303.1">
    <property type="nucleotide sequence ID" value="NZ_JAOWRF010000417.1"/>
</dbReference>
<dbReference type="Proteomes" id="UP001526143">
    <property type="component" value="Unassembled WGS sequence"/>
</dbReference>
<accession>A0ABT3B870</accession>
<name>A0ABT3B870_9CYAN</name>
<evidence type="ECO:0008006" key="3">
    <source>
        <dbReference type="Google" id="ProtNLM"/>
    </source>
</evidence>
<gene>
    <name evidence="1" type="ORF">OGM63_29400</name>
</gene>
<organism evidence="1 2">
    <name type="scientific">Plectonema radiosum NIES-515</name>
    <dbReference type="NCBI Taxonomy" id="2986073"/>
    <lineage>
        <taxon>Bacteria</taxon>
        <taxon>Bacillati</taxon>
        <taxon>Cyanobacteriota</taxon>
        <taxon>Cyanophyceae</taxon>
        <taxon>Oscillatoriophycideae</taxon>
        <taxon>Oscillatoriales</taxon>
        <taxon>Microcoleaceae</taxon>
        <taxon>Plectonema</taxon>
    </lineage>
</organism>
<sequence length="85" mass="9465">MCSGKTVSNFIIGKGQIKSESLERIISALPPDAREFFFQQLHPINKDMRSLIMRATDDEKAEVLRLIAASLTAGIVADRKEMMAI</sequence>
<comment type="caution">
    <text evidence="1">The sequence shown here is derived from an EMBL/GenBank/DDBJ whole genome shotgun (WGS) entry which is preliminary data.</text>
</comment>
<evidence type="ECO:0000313" key="1">
    <source>
        <dbReference type="EMBL" id="MCV3217578.1"/>
    </source>
</evidence>
<reference evidence="1 2" key="1">
    <citation type="submission" date="2022-10" db="EMBL/GenBank/DDBJ databases">
        <title>Identification of biosynthetic pathway for the production of the potent trypsin inhibitor radiosumin.</title>
        <authorList>
            <person name="Fewer D.P."/>
            <person name="Delbaje E."/>
            <person name="Ouyang X."/>
            <person name="Agostino P.D."/>
            <person name="Wahlsten M."/>
            <person name="Jokela J."/>
            <person name="Permi P."/>
            <person name="Haapaniemi E."/>
            <person name="Koistinen H."/>
        </authorList>
    </citation>
    <scope>NUCLEOTIDE SEQUENCE [LARGE SCALE GENOMIC DNA]</scope>
    <source>
        <strain evidence="1 2">NIES-515</strain>
    </source>
</reference>
<evidence type="ECO:0000313" key="2">
    <source>
        <dbReference type="Proteomes" id="UP001526143"/>
    </source>
</evidence>
<keyword evidence="2" id="KW-1185">Reference proteome</keyword>
<dbReference type="EMBL" id="JAOWRF010000417">
    <property type="protein sequence ID" value="MCV3217578.1"/>
    <property type="molecule type" value="Genomic_DNA"/>
</dbReference>
<protein>
    <recommendedName>
        <fullName evidence="3">Transcriptional regulator</fullName>
    </recommendedName>
</protein>
<proteinExistence type="predicted"/>